<dbReference type="PANTHER" id="PTHR10772">
    <property type="entry name" value="10 KDA HEAT SHOCK PROTEIN"/>
    <property type="match status" value="1"/>
</dbReference>
<dbReference type="EMBL" id="VOTZ01000025">
    <property type="protein sequence ID" value="MCQ1539329.1"/>
    <property type="molecule type" value="Genomic_DNA"/>
</dbReference>
<evidence type="ECO:0000256" key="1">
    <source>
        <dbReference type="ARBA" id="ARBA00006975"/>
    </source>
</evidence>
<dbReference type="InterPro" id="IPR037124">
    <property type="entry name" value="Chaperonin_GroES_sf"/>
</dbReference>
<dbReference type="InterPro" id="IPR020818">
    <property type="entry name" value="Chaperonin_GroES"/>
</dbReference>
<dbReference type="SMART" id="SM00883">
    <property type="entry name" value="Cpn10"/>
    <property type="match status" value="1"/>
</dbReference>
<reference evidence="4 5" key="1">
    <citation type="submission" date="2019-08" db="EMBL/GenBank/DDBJ databases">
        <authorList>
            <person name="Chen S.-C."/>
            <person name="Lai M.-C."/>
            <person name="You Y.-T."/>
        </authorList>
    </citation>
    <scope>NUCLEOTIDE SEQUENCE [LARGE SCALE GENOMIC DNA]</scope>
    <source>
        <strain evidence="4 5">P2F9704a</strain>
    </source>
</reference>
<dbReference type="PRINTS" id="PR00297">
    <property type="entry name" value="CHAPERONIN10"/>
</dbReference>
<keyword evidence="5" id="KW-1185">Reference proteome</keyword>
<evidence type="ECO:0000256" key="3">
    <source>
        <dbReference type="RuleBase" id="RU003479"/>
    </source>
</evidence>
<evidence type="ECO:0000313" key="5">
    <source>
        <dbReference type="Proteomes" id="UP001524383"/>
    </source>
</evidence>
<sequence length="90" mass="10030">MAIVPIGERVLIRQKKPEEKTKSGIYIPDSAQEKRKEGDVIACGTFKDGKELPVKAGDRILYGGYSSEKITIDGEELVMIEFKDVIAKME</sequence>
<keyword evidence="2 3" id="KW-0143">Chaperone</keyword>
<dbReference type="HAMAP" id="MF_00580">
    <property type="entry name" value="CH10"/>
    <property type="match status" value="1"/>
</dbReference>
<dbReference type="PROSITE" id="PS00681">
    <property type="entry name" value="CHAPERONINS_CPN10"/>
    <property type="match status" value="1"/>
</dbReference>
<dbReference type="SUPFAM" id="SSF50129">
    <property type="entry name" value="GroES-like"/>
    <property type="match status" value="1"/>
</dbReference>
<name>A0ABD4TK91_9EURY</name>
<dbReference type="Gene3D" id="2.30.33.40">
    <property type="entry name" value="GroES chaperonin"/>
    <property type="match status" value="1"/>
</dbReference>
<evidence type="ECO:0000256" key="2">
    <source>
        <dbReference type="ARBA" id="ARBA00023186"/>
    </source>
</evidence>
<dbReference type="Proteomes" id="UP001524383">
    <property type="component" value="Unassembled WGS sequence"/>
</dbReference>
<proteinExistence type="inferred from homology"/>
<dbReference type="RefSeq" id="WP_255333295.1">
    <property type="nucleotide sequence ID" value="NZ_VOTZ01000025.1"/>
</dbReference>
<organism evidence="4 5">
    <name type="scientific">Methanocalculus taiwanensis</name>
    <dbReference type="NCBI Taxonomy" id="106207"/>
    <lineage>
        <taxon>Archaea</taxon>
        <taxon>Methanobacteriati</taxon>
        <taxon>Methanobacteriota</taxon>
        <taxon>Stenosarchaea group</taxon>
        <taxon>Methanomicrobia</taxon>
        <taxon>Methanomicrobiales</taxon>
        <taxon>Methanocalculaceae</taxon>
        <taxon>Methanocalculus</taxon>
    </lineage>
</organism>
<dbReference type="PANTHER" id="PTHR10772:SF63">
    <property type="entry name" value="20 KDA CHAPERONIN, CHLOROPLASTIC"/>
    <property type="match status" value="1"/>
</dbReference>
<comment type="similarity">
    <text evidence="1 3">Belongs to the GroES chaperonin family.</text>
</comment>
<evidence type="ECO:0000313" key="4">
    <source>
        <dbReference type="EMBL" id="MCQ1539329.1"/>
    </source>
</evidence>
<dbReference type="InterPro" id="IPR011032">
    <property type="entry name" value="GroES-like_sf"/>
</dbReference>
<accession>A0ABD4TK91</accession>
<dbReference type="FunFam" id="2.30.33.40:FF:000001">
    <property type="entry name" value="10 kDa chaperonin"/>
    <property type="match status" value="1"/>
</dbReference>
<dbReference type="CDD" id="cd00320">
    <property type="entry name" value="cpn10"/>
    <property type="match status" value="1"/>
</dbReference>
<dbReference type="InterPro" id="IPR018369">
    <property type="entry name" value="Chaprnonin_Cpn10_CS"/>
</dbReference>
<dbReference type="NCBIfam" id="NF001539">
    <property type="entry name" value="PRK00364.3-5"/>
    <property type="match status" value="1"/>
</dbReference>
<comment type="caution">
    <text evidence="4">The sequence shown here is derived from an EMBL/GenBank/DDBJ whole genome shotgun (WGS) entry which is preliminary data.</text>
</comment>
<protein>
    <submittedName>
        <fullName evidence="4">Co-chaperone GroES</fullName>
    </submittedName>
</protein>
<dbReference type="Pfam" id="PF00166">
    <property type="entry name" value="Cpn10"/>
    <property type="match status" value="1"/>
</dbReference>
<dbReference type="AlphaFoldDB" id="A0ABD4TK91"/>
<gene>
    <name evidence="4" type="ORF">FTO68_10090</name>
</gene>